<protein>
    <submittedName>
        <fullName evidence="3">Gfo/Idh/MocA family oxidoreductase</fullName>
    </submittedName>
</protein>
<dbReference type="RefSeq" id="WP_251936535.1">
    <property type="nucleotide sequence ID" value="NZ_CP098747.1"/>
</dbReference>
<dbReference type="InterPro" id="IPR000683">
    <property type="entry name" value="Gfo/Idh/MocA-like_OxRdtase_N"/>
</dbReference>
<dbReference type="PANTHER" id="PTHR43708:SF8">
    <property type="entry name" value="OXIDOREDUCTASE"/>
    <property type="match status" value="1"/>
</dbReference>
<dbReference type="SUPFAM" id="SSF51735">
    <property type="entry name" value="NAD(P)-binding Rossmann-fold domains"/>
    <property type="match status" value="1"/>
</dbReference>
<dbReference type="Gene3D" id="3.40.50.720">
    <property type="entry name" value="NAD(P)-binding Rossmann-like Domain"/>
    <property type="match status" value="1"/>
</dbReference>
<dbReference type="Gene3D" id="3.30.360.10">
    <property type="entry name" value="Dihydrodipicolinate Reductase, domain 2"/>
    <property type="match status" value="1"/>
</dbReference>
<evidence type="ECO:0000259" key="2">
    <source>
        <dbReference type="Pfam" id="PF22725"/>
    </source>
</evidence>
<dbReference type="Pfam" id="PF01408">
    <property type="entry name" value="GFO_IDH_MocA"/>
    <property type="match status" value="1"/>
</dbReference>
<dbReference type="InterPro" id="IPR051317">
    <property type="entry name" value="Gfo/Idh/MocA_oxidoreduct"/>
</dbReference>
<accession>A0ABY4W5Z0</accession>
<evidence type="ECO:0000259" key="1">
    <source>
        <dbReference type="Pfam" id="PF01408"/>
    </source>
</evidence>
<sequence>MLQVGLIGAGYFSRFHIDAWQRLHEVNLLAIAETDESRREILASELPEIKLYGSAEDLLSENQLDILDIATPPSAHRTILRDAVNGVKMIVCQKPFCVSLSEAEEIAEMVKGSKSTLVIHENFRFQPWYRKIKSIICSGELGEVLQAQFRLRPGDGAGVDAYFDRQPYFRNMKRFLIHETGIHWIDVFRFLFGIPQTIYGDLRRLNPEISGEDAGYFIFGYADGQRAVFDGNRLLDHSADNHRLTMGEFVVEGTKATITLNGDAELFLRNRGEKEGQKIDYDIGLKGFGGDCVFNFQKHIADFCLGRGELENSVENYLPNLVLENLIYESALTGRRCRVEM</sequence>
<organism evidence="3 4">
    <name type="scientific">Sneathiella marina</name>
    <dbReference type="NCBI Taxonomy" id="2950108"/>
    <lineage>
        <taxon>Bacteria</taxon>
        <taxon>Pseudomonadati</taxon>
        <taxon>Pseudomonadota</taxon>
        <taxon>Alphaproteobacteria</taxon>
        <taxon>Sneathiellales</taxon>
        <taxon>Sneathiellaceae</taxon>
        <taxon>Sneathiella</taxon>
    </lineage>
</organism>
<dbReference type="SUPFAM" id="SSF55347">
    <property type="entry name" value="Glyceraldehyde-3-phosphate dehydrogenase-like, C-terminal domain"/>
    <property type="match status" value="1"/>
</dbReference>
<dbReference type="InterPro" id="IPR036291">
    <property type="entry name" value="NAD(P)-bd_dom_sf"/>
</dbReference>
<dbReference type="EMBL" id="CP098747">
    <property type="protein sequence ID" value="USG62607.1"/>
    <property type="molecule type" value="Genomic_DNA"/>
</dbReference>
<evidence type="ECO:0000313" key="4">
    <source>
        <dbReference type="Proteomes" id="UP001056291"/>
    </source>
</evidence>
<gene>
    <name evidence="3" type="ORF">NBZ79_06410</name>
</gene>
<dbReference type="PANTHER" id="PTHR43708">
    <property type="entry name" value="CONSERVED EXPRESSED OXIDOREDUCTASE (EUROFUNG)"/>
    <property type="match status" value="1"/>
</dbReference>
<reference evidence="3" key="1">
    <citation type="submission" date="2022-06" db="EMBL/GenBank/DDBJ databases">
        <title>Sneathiella actinostolidae sp. nov., isolated from a sea anemonein the Western Pacific Ocean.</title>
        <authorList>
            <person name="Wei M.J."/>
        </authorList>
    </citation>
    <scope>NUCLEOTIDE SEQUENCE</scope>
    <source>
        <strain evidence="3">PHK-P5</strain>
    </source>
</reference>
<name>A0ABY4W5Z0_9PROT</name>
<feature type="domain" description="Gfo/Idh/MocA-like oxidoreductase N-terminal" evidence="1">
    <location>
        <begin position="3"/>
        <end position="117"/>
    </location>
</feature>
<feature type="domain" description="GFO/IDH/MocA-like oxidoreductase" evidence="2">
    <location>
        <begin position="129"/>
        <end position="258"/>
    </location>
</feature>
<evidence type="ECO:0000313" key="3">
    <source>
        <dbReference type="EMBL" id="USG62607.1"/>
    </source>
</evidence>
<dbReference type="Pfam" id="PF22725">
    <property type="entry name" value="GFO_IDH_MocA_C3"/>
    <property type="match status" value="1"/>
</dbReference>
<proteinExistence type="predicted"/>
<dbReference type="Proteomes" id="UP001056291">
    <property type="component" value="Chromosome"/>
</dbReference>
<keyword evidence="4" id="KW-1185">Reference proteome</keyword>
<dbReference type="InterPro" id="IPR055170">
    <property type="entry name" value="GFO_IDH_MocA-like_dom"/>
</dbReference>